<sequence length="149" mass="15108">MLRLSKLADYAVVVLTRLEESGGAASAPGLSVATGIAEPTVAKVLKTLAQANLVIGTRGAQGGYRLVRPLCAVPISEVIVAVDGPIALTACVDGAVGACDAEATCPVRGRWDPVNDAIRSALSAITLADLKRPARQPKTPSPVAALAAE</sequence>
<dbReference type="Pfam" id="PF02082">
    <property type="entry name" value="Rrf2"/>
    <property type="match status" value="1"/>
</dbReference>
<dbReference type="Proteomes" id="UP000249688">
    <property type="component" value="Unassembled WGS sequence"/>
</dbReference>
<dbReference type="InterPro" id="IPR000944">
    <property type="entry name" value="Tscrpt_reg_Rrf2"/>
</dbReference>
<dbReference type="AlphaFoldDB" id="A0A2W7IFX2"/>
<dbReference type="Gene3D" id="1.10.10.10">
    <property type="entry name" value="Winged helix-like DNA-binding domain superfamily/Winged helix DNA-binding domain"/>
    <property type="match status" value="1"/>
</dbReference>
<dbReference type="PROSITE" id="PS51197">
    <property type="entry name" value="HTH_RRF2_2"/>
    <property type="match status" value="1"/>
</dbReference>
<dbReference type="PANTHER" id="PTHR33221:SF2">
    <property type="entry name" value="TRANSCRIPTIONAL REGULATOR"/>
    <property type="match status" value="1"/>
</dbReference>
<proteinExistence type="predicted"/>
<comment type="caution">
    <text evidence="1">The sequence shown here is derived from an EMBL/GenBank/DDBJ whole genome shotgun (WGS) entry which is preliminary data.</text>
</comment>
<gene>
    <name evidence="1" type="ORF">C8P66_113135</name>
</gene>
<dbReference type="InterPro" id="IPR036390">
    <property type="entry name" value="WH_DNA-bd_sf"/>
</dbReference>
<evidence type="ECO:0000313" key="1">
    <source>
        <dbReference type="EMBL" id="PZW44968.1"/>
    </source>
</evidence>
<dbReference type="PANTHER" id="PTHR33221">
    <property type="entry name" value="WINGED HELIX-TURN-HELIX TRANSCRIPTIONAL REGULATOR, RRF2 FAMILY"/>
    <property type="match status" value="1"/>
</dbReference>
<dbReference type="EMBL" id="QKYU01000013">
    <property type="protein sequence ID" value="PZW44968.1"/>
    <property type="molecule type" value="Genomic_DNA"/>
</dbReference>
<accession>A0A2W7IFX2</accession>
<protein>
    <submittedName>
        <fullName evidence="1">BadM/Rrf2 family transcriptional regulator</fullName>
    </submittedName>
</protein>
<name>A0A2W7IFX2_9PROT</name>
<dbReference type="InterPro" id="IPR036388">
    <property type="entry name" value="WH-like_DNA-bd_sf"/>
</dbReference>
<organism evidence="1 2">
    <name type="scientific">Humitalea rosea</name>
    <dbReference type="NCBI Taxonomy" id="990373"/>
    <lineage>
        <taxon>Bacteria</taxon>
        <taxon>Pseudomonadati</taxon>
        <taxon>Pseudomonadota</taxon>
        <taxon>Alphaproteobacteria</taxon>
        <taxon>Acetobacterales</taxon>
        <taxon>Roseomonadaceae</taxon>
        <taxon>Humitalea</taxon>
    </lineage>
</organism>
<dbReference type="InterPro" id="IPR014290">
    <property type="entry name" value="SUF_FeS_clus_asmbl_reg"/>
</dbReference>
<dbReference type="RefSeq" id="WP_111398683.1">
    <property type="nucleotide sequence ID" value="NZ_QKYU01000013.1"/>
</dbReference>
<dbReference type="NCBIfam" id="TIGR00738">
    <property type="entry name" value="rrf2_super"/>
    <property type="match status" value="1"/>
</dbReference>
<dbReference type="GO" id="GO:0003700">
    <property type="term" value="F:DNA-binding transcription factor activity"/>
    <property type="evidence" value="ECO:0007669"/>
    <property type="project" value="TreeGrafter"/>
</dbReference>
<dbReference type="NCBIfam" id="TIGR02944">
    <property type="entry name" value="suf_reg_Xantho"/>
    <property type="match status" value="1"/>
</dbReference>
<reference evidence="1 2" key="1">
    <citation type="submission" date="2018-06" db="EMBL/GenBank/DDBJ databases">
        <title>Genomic Encyclopedia of Archaeal and Bacterial Type Strains, Phase II (KMG-II): from individual species to whole genera.</title>
        <authorList>
            <person name="Goeker M."/>
        </authorList>
    </citation>
    <scope>NUCLEOTIDE SEQUENCE [LARGE SCALE GENOMIC DNA]</scope>
    <source>
        <strain evidence="1 2">DSM 24525</strain>
    </source>
</reference>
<dbReference type="OrthoDB" id="9808360at2"/>
<keyword evidence="2" id="KW-1185">Reference proteome</keyword>
<evidence type="ECO:0000313" key="2">
    <source>
        <dbReference type="Proteomes" id="UP000249688"/>
    </source>
</evidence>
<dbReference type="SUPFAM" id="SSF46785">
    <property type="entry name" value="Winged helix' DNA-binding domain"/>
    <property type="match status" value="1"/>
</dbReference>
<dbReference type="GO" id="GO:0005829">
    <property type="term" value="C:cytosol"/>
    <property type="evidence" value="ECO:0007669"/>
    <property type="project" value="TreeGrafter"/>
</dbReference>